<feature type="domain" description="Septin-type G" evidence="8">
    <location>
        <begin position="27"/>
        <end position="299"/>
    </location>
</feature>
<dbReference type="GO" id="GO:0005545">
    <property type="term" value="F:1-phosphatidylinositol binding"/>
    <property type="evidence" value="ECO:0007669"/>
    <property type="project" value="EnsemblFungi"/>
</dbReference>
<dbReference type="InterPro" id="IPR027417">
    <property type="entry name" value="P-loop_NTPase"/>
</dbReference>
<protein>
    <recommendedName>
        <fullName evidence="6">Cell division control protein 10</fullName>
    </recommendedName>
</protein>
<dbReference type="GO" id="GO:0005628">
    <property type="term" value="C:prospore membrane"/>
    <property type="evidence" value="ECO:0007669"/>
    <property type="project" value="EnsemblFungi"/>
</dbReference>
<dbReference type="InterPro" id="IPR016491">
    <property type="entry name" value="Septin"/>
</dbReference>
<dbReference type="FunFam" id="3.40.50.300:FF:000260">
    <property type="entry name" value="Cell division control 10"/>
    <property type="match status" value="1"/>
</dbReference>
<dbReference type="GO" id="GO:0032152">
    <property type="term" value="C:meiotic septin complex"/>
    <property type="evidence" value="ECO:0007669"/>
    <property type="project" value="EnsemblFungi"/>
</dbReference>
<keyword evidence="4 7" id="KW-0342">GTP-binding</keyword>
<dbReference type="GO" id="GO:0032151">
    <property type="term" value="C:mitotic septin complex"/>
    <property type="evidence" value="ECO:0007669"/>
    <property type="project" value="EnsemblFungi"/>
</dbReference>
<keyword evidence="5" id="KW-0131">Cell cycle</keyword>
<dbReference type="GO" id="GO:1990317">
    <property type="term" value="C:Gin4 complex"/>
    <property type="evidence" value="ECO:0007669"/>
    <property type="project" value="EnsemblFungi"/>
</dbReference>
<gene>
    <name evidence="9" type="ORF">CANCADRAFT_75471</name>
</gene>
<evidence type="ECO:0000256" key="7">
    <source>
        <dbReference type="RuleBase" id="RU004560"/>
    </source>
</evidence>
<evidence type="ECO:0000256" key="4">
    <source>
        <dbReference type="ARBA" id="ARBA00023134"/>
    </source>
</evidence>
<evidence type="ECO:0000313" key="10">
    <source>
        <dbReference type="Proteomes" id="UP000095023"/>
    </source>
</evidence>
<sequence length="332" mass="37862">MSQPIHPSRHVGFDSLPIQIEKKLLKRGFQFNLMVIGRSGLGKSTLINTLFASNLMQSSARTSPEQPLPQTMEIEPKSCLIEENNVRLELTCIDTPGFGDVLDNEKCWDPIIKYIKDQHSTYLRSELTAKRPLFTPDTRVHACLYFIQPTGKGLRSLDILVLRKLCEVVNVIPVIGKADALTSDEKRALKTRIREELNFHRLRCYPYDLETHDEDDRKSNALIRDMLPFAVVGSTKEYTVDGTTFLGRKTRWGTLNIEDPEHSEFIYLRDFLTRTHLQDLIDTTSQIHYETFRCRQLNALRQQNAGSSGRESSMSGSVAHYDVHSSTVSVGY</sequence>
<dbReference type="EMBL" id="KV453841">
    <property type="protein sequence ID" value="ODV91749.1"/>
    <property type="molecule type" value="Genomic_DNA"/>
</dbReference>
<evidence type="ECO:0000256" key="5">
    <source>
        <dbReference type="ARBA" id="ARBA00023306"/>
    </source>
</evidence>
<evidence type="ECO:0000256" key="3">
    <source>
        <dbReference type="ARBA" id="ARBA00022741"/>
    </source>
</evidence>
<evidence type="ECO:0000256" key="1">
    <source>
        <dbReference type="ARBA" id="ARBA00004266"/>
    </source>
</evidence>
<dbReference type="GO" id="GO:0000921">
    <property type="term" value="P:septin ring assembly"/>
    <property type="evidence" value="ECO:0007669"/>
    <property type="project" value="EnsemblFungi"/>
</dbReference>
<dbReference type="GO" id="GO:0120104">
    <property type="term" value="C:mitotic actomyosin contractile ring, proximal layer"/>
    <property type="evidence" value="ECO:0007669"/>
    <property type="project" value="EnsemblFungi"/>
</dbReference>
<dbReference type="Pfam" id="PF00735">
    <property type="entry name" value="Septin"/>
    <property type="match status" value="1"/>
</dbReference>
<evidence type="ECO:0000256" key="6">
    <source>
        <dbReference type="ARBA" id="ARBA00069702"/>
    </source>
</evidence>
<dbReference type="PIRSF" id="PIRSF006698">
    <property type="entry name" value="Septin"/>
    <property type="match status" value="1"/>
</dbReference>
<name>A0A1E4TJ35_9ASCO</name>
<evidence type="ECO:0000259" key="8">
    <source>
        <dbReference type="PROSITE" id="PS51719"/>
    </source>
</evidence>
<evidence type="ECO:0000256" key="2">
    <source>
        <dbReference type="ARBA" id="ARBA00022618"/>
    </source>
</evidence>
<dbReference type="GO" id="GO:0010314">
    <property type="term" value="F:phosphatidylinositol-5-phosphate binding"/>
    <property type="evidence" value="ECO:0007669"/>
    <property type="project" value="EnsemblFungi"/>
</dbReference>
<dbReference type="PANTHER" id="PTHR18884">
    <property type="entry name" value="SEPTIN"/>
    <property type="match status" value="1"/>
</dbReference>
<dbReference type="GO" id="GO:0070273">
    <property type="term" value="F:phosphatidylinositol-4-phosphate binding"/>
    <property type="evidence" value="ECO:0007669"/>
    <property type="project" value="EnsemblFungi"/>
</dbReference>
<keyword evidence="10" id="KW-1185">Reference proteome</keyword>
<dbReference type="PROSITE" id="PS51719">
    <property type="entry name" value="G_SEPTIN"/>
    <property type="match status" value="1"/>
</dbReference>
<dbReference type="GO" id="GO:0032160">
    <property type="term" value="C:septin filament array"/>
    <property type="evidence" value="ECO:0007669"/>
    <property type="project" value="EnsemblFungi"/>
</dbReference>
<dbReference type="GO" id="GO:0070583">
    <property type="term" value="P:spore membrane bending pathway"/>
    <property type="evidence" value="ECO:0007669"/>
    <property type="project" value="EnsemblFungi"/>
</dbReference>
<dbReference type="GO" id="GO:0000281">
    <property type="term" value="P:mitotic cytokinesis"/>
    <property type="evidence" value="ECO:0007669"/>
    <property type="project" value="EnsemblFungi"/>
</dbReference>
<dbReference type="GO" id="GO:0005200">
    <property type="term" value="F:structural constituent of cytoskeleton"/>
    <property type="evidence" value="ECO:0007669"/>
    <property type="project" value="EnsemblFungi"/>
</dbReference>
<dbReference type="GO" id="GO:0005876">
    <property type="term" value="C:spindle microtubule"/>
    <property type="evidence" value="ECO:0007669"/>
    <property type="project" value="EnsemblFungi"/>
</dbReference>
<dbReference type="GO" id="GO:0032169">
    <property type="term" value="C:prospore septin ring"/>
    <property type="evidence" value="ECO:0007669"/>
    <property type="project" value="EnsemblFungi"/>
</dbReference>
<dbReference type="GO" id="GO:0032175">
    <property type="term" value="C:mating projection septin ring"/>
    <property type="evidence" value="ECO:0007669"/>
    <property type="project" value="EnsemblFungi"/>
</dbReference>
<dbReference type="GO" id="GO:0036391">
    <property type="term" value="C:medial cortex septin ring"/>
    <property type="evidence" value="ECO:0007669"/>
    <property type="project" value="EnsemblFungi"/>
</dbReference>
<proteinExistence type="inferred from homology"/>
<dbReference type="GO" id="GO:0001400">
    <property type="term" value="C:mating projection base"/>
    <property type="evidence" value="ECO:0007669"/>
    <property type="project" value="EnsemblFungi"/>
</dbReference>
<comment type="subcellular location">
    <subcellularLocation>
        <location evidence="1">Bud neck</location>
    </subcellularLocation>
</comment>
<comment type="similarity">
    <text evidence="7">Belongs to the TRAFAC class TrmE-Era-EngA-EngB-Septin-like GTPase superfamily. Septin GTPase family.</text>
</comment>
<dbReference type="GO" id="GO:0010458">
    <property type="term" value="P:exit from mitosis"/>
    <property type="evidence" value="ECO:0007669"/>
    <property type="project" value="EnsemblFungi"/>
</dbReference>
<dbReference type="OrthoDB" id="416553at2759"/>
<dbReference type="GO" id="GO:0072687">
    <property type="term" value="C:meiotic spindle"/>
    <property type="evidence" value="ECO:0007669"/>
    <property type="project" value="EnsemblFungi"/>
</dbReference>
<dbReference type="InterPro" id="IPR030379">
    <property type="entry name" value="G_SEPTIN_dom"/>
</dbReference>
<evidence type="ECO:0000313" key="9">
    <source>
        <dbReference type="EMBL" id="ODV91749.1"/>
    </source>
</evidence>
<dbReference type="GO" id="GO:0005525">
    <property type="term" value="F:GTP binding"/>
    <property type="evidence" value="ECO:0007669"/>
    <property type="project" value="UniProtKB-KW"/>
</dbReference>
<keyword evidence="2" id="KW-0132">Cell division</keyword>
<accession>A0A1E4TJ35</accession>
<dbReference type="Gene3D" id="3.40.50.300">
    <property type="entry name" value="P-loop containing nucleotide triphosphate hydrolases"/>
    <property type="match status" value="1"/>
</dbReference>
<keyword evidence="3 7" id="KW-0547">Nucleotide-binding</keyword>
<dbReference type="GO" id="GO:0060090">
    <property type="term" value="F:molecular adaptor activity"/>
    <property type="evidence" value="ECO:0007669"/>
    <property type="project" value="EnsemblFungi"/>
</dbReference>
<dbReference type="CDD" id="cd01850">
    <property type="entry name" value="CDC_Septin"/>
    <property type="match status" value="1"/>
</dbReference>
<reference evidence="10" key="1">
    <citation type="submission" date="2016-02" db="EMBL/GenBank/DDBJ databases">
        <title>Comparative genomics of biotechnologically important yeasts.</title>
        <authorList>
            <consortium name="DOE Joint Genome Institute"/>
            <person name="Riley R."/>
            <person name="Haridas S."/>
            <person name="Wolfe K.H."/>
            <person name="Lopes M.R."/>
            <person name="Hittinger C.T."/>
            <person name="Goker M."/>
            <person name="Salamov A."/>
            <person name="Wisecaver J."/>
            <person name="Long T.M."/>
            <person name="Aerts A.L."/>
            <person name="Barry K."/>
            <person name="Choi C."/>
            <person name="Clum A."/>
            <person name="Coughlan A.Y."/>
            <person name="Deshpande S."/>
            <person name="Douglass A.P."/>
            <person name="Hanson S.J."/>
            <person name="Klenk H.-P."/>
            <person name="Labutti K."/>
            <person name="Lapidus A."/>
            <person name="Lindquist E."/>
            <person name="Lipzen A."/>
            <person name="Meier-Kolthoff J.P."/>
            <person name="Ohm R.A."/>
            <person name="Otillar R.P."/>
            <person name="Pangilinan J."/>
            <person name="Peng Y."/>
            <person name="Rokas A."/>
            <person name="Rosa C.A."/>
            <person name="Scheuner C."/>
            <person name="Sibirny A.A."/>
            <person name="Slot J.C."/>
            <person name="Stielow J.B."/>
            <person name="Sun H."/>
            <person name="Kurtzman C.P."/>
            <person name="Blackwell M."/>
            <person name="Jeffries T.W."/>
            <person name="Grigoriev I.V."/>
        </authorList>
    </citation>
    <scope>NUCLEOTIDE SEQUENCE [LARGE SCALE GENOMIC DNA]</scope>
    <source>
        <strain evidence="10">NRRL Y-17796</strain>
    </source>
</reference>
<organism evidence="9 10">
    <name type="scientific">Tortispora caseinolytica NRRL Y-17796</name>
    <dbReference type="NCBI Taxonomy" id="767744"/>
    <lineage>
        <taxon>Eukaryota</taxon>
        <taxon>Fungi</taxon>
        <taxon>Dikarya</taxon>
        <taxon>Ascomycota</taxon>
        <taxon>Saccharomycotina</taxon>
        <taxon>Trigonopsidomycetes</taxon>
        <taxon>Trigonopsidales</taxon>
        <taxon>Trigonopsidaceae</taxon>
        <taxon>Tortispora</taxon>
    </lineage>
</organism>
<dbReference type="SUPFAM" id="SSF52540">
    <property type="entry name" value="P-loop containing nucleoside triphosphate hydrolases"/>
    <property type="match status" value="1"/>
</dbReference>
<dbReference type="GO" id="GO:0003924">
    <property type="term" value="F:GTPase activity"/>
    <property type="evidence" value="ECO:0007669"/>
    <property type="project" value="EnsemblFungi"/>
</dbReference>
<dbReference type="AlphaFoldDB" id="A0A1E4TJ35"/>
<dbReference type="Proteomes" id="UP000095023">
    <property type="component" value="Unassembled WGS sequence"/>
</dbReference>